<evidence type="ECO:0000313" key="3">
    <source>
        <dbReference type="Proteomes" id="UP000193675"/>
    </source>
</evidence>
<comment type="caution">
    <text evidence="2">The sequence shown here is derived from an EMBL/GenBank/DDBJ whole genome shotgun (WGS) entry which is preliminary data.</text>
</comment>
<dbReference type="RefSeq" id="WP_084857914.1">
    <property type="nucleotide sequence ID" value="NZ_JAOTEI010000002.1"/>
</dbReference>
<accession>A0A1X0ZTN0</accession>
<dbReference type="OrthoDB" id="6894539at2"/>
<dbReference type="AlphaFoldDB" id="A0A1X0ZTN0"/>
<dbReference type="Proteomes" id="UP000193675">
    <property type="component" value="Unassembled WGS sequence"/>
</dbReference>
<sequence>MFFSLPLHIWVLPLAAVIAFFGLKMADASLERQNMLRMATYGALLVLALVPNGVYAIFPPSPDPVAPGQALPNYQGLFYLDAFFVFAGWAISAVIRSR</sequence>
<feature type="transmembrane region" description="Helical" evidence="1">
    <location>
        <begin position="6"/>
        <end position="26"/>
    </location>
</feature>
<reference evidence="2 3" key="1">
    <citation type="submission" date="2017-04" db="EMBL/GenBank/DDBJ databases">
        <title>Presence of VIM-2 positive Pseudomonas species in chickens and their surrounding environment.</title>
        <authorList>
            <person name="Zhang R."/>
        </authorList>
    </citation>
    <scope>NUCLEOTIDE SEQUENCE [LARGE SCALE GENOMIC DNA]</scope>
    <source>
        <strain evidence="2 3">DZ-C18</strain>
    </source>
</reference>
<keyword evidence="1" id="KW-0812">Transmembrane</keyword>
<evidence type="ECO:0008006" key="4">
    <source>
        <dbReference type="Google" id="ProtNLM"/>
    </source>
</evidence>
<organism evidence="2 3">
    <name type="scientific">Pseudomonas putida</name>
    <name type="common">Arthrobacter siderocapsulatus</name>
    <dbReference type="NCBI Taxonomy" id="303"/>
    <lineage>
        <taxon>Bacteria</taxon>
        <taxon>Pseudomonadati</taxon>
        <taxon>Pseudomonadota</taxon>
        <taxon>Gammaproteobacteria</taxon>
        <taxon>Pseudomonadales</taxon>
        <taxon>Pseudomonadaceae</taxon>
        <taxon>Pseudomonas</taxon>
    </lineage>
</organism>
<evidence type="ECO:0000313" key="2">
    <source>
        <dbReference type="EMBL" id="ORL63087.1"/>
    </source>
</evidence>
<gene>
    <name evidence="2" type="ORF">B7H17_16345</name>
</gene>
<dbReference type="EMBL" id="NBWC01000024">
    <property type="protein sequence ID" value="ORL63087.1"/>
    <property type="molecule type" value="Genomic_DNA"/>
</dbReference>
<evidence type="ECO:0000256" key="1">
    <source>
        <dbReference type="SAM" id="Phobius"/>
    </source>
</evidence>
<feature type="transmembrane region" description="Helical" evidence="1">
    <location>
        <begin position="78"/>
        <end position="95"/>
    </location>
</feature>
<proteinExistence type="predicted"/>
<protein>
    <recommendedName>
        <fullName evidence="4">Transmembrane protein</fullName>
    </recommendedName>
</protein>
<keyword evidence="1" id="KW-1133">Transmembrane helix</keyword>
<keyword evidence="1" id="KW-0472">Membrane</keyword>
<name>A0A1X0ZTN0_PSEPU</name>
<feature type="transmembrane region" description="Helical" evidence="1">
    <location>
        <begin position="38"/>
        <end position="58"/>
    </location>
</feature>